<dbReference type="PRINTS" id="PR00069">
    <property type="entry name" value="ALDKETRDTASE"/>
</dbReference>
<dbReference type="PROSITE" id="PS00798">
    <property type="entry name" value="ALDOKETO_REDUCTASE_1"/>
    <property type="match status" value="1"/>
</dbReference>
<dbReference type="PIRSF" id="PIRSF000097">
    <property type="entry name" value="AKR"/>
    <property type="match status" value="1"/>
</dbReference>
<reference evidence="6 7" key="1">
    <citation type="submission" date="2019-02" db="EMBL/GenBank/DDBJ databases">
        <title>Genome sequencing of the rare red list fungi Antrodiella citrinella (Flaviporus citrinellus).</title>
        <authorList>
            <person name="Buettner E."/>
            <person name="Kellner H."/>
        </authorList>
    </citation>
    <scope>NUCLEOTIDE SEQUENCE [LARGE SCALE GENOMIC DNA]</scope>
    <source>
        <strain evidence="6 7">DSM 108506</strain>
    </source>
</reference>
<dbReference type="OrthoDB" id="416253at2759"/>
<dbReference type="Proteomes" id="UP000308730">
    <property type="component" value="Unassembled WGS sequence"/>
</dbReference>
<dbReference type="GO" id="GO:0016616">
    <property type="term" value="F:oxidoreductase activity, acting on the CH-OH group of donors, NAD or NADP as acceptor"/>
    <property type="evidence" value="ECO:0007669"/>
    <property type="project" value="UniProtKB-ARBA"/>
</dbReference>
<keyword evidence="7" id="KW-1185">Reference proteome</keyword>
<protein>
    <recommendedName>
        <fullName evidence="5">NADP-dependent oxidoreductase domain-containing protein</fullName>
    </recommendedName>
</protein>
<evidence type="ECO:0000256" key="1">
    <source>
        <dbReference type="ARBA" id="ARBA00023002"/>
    </source>
</evidence>
<evidence type="ECO:0000256" key="4">
    <source>
        <dbReference type="PIRSR" id="PIRSR000097-3"/>
    </source>
</evidence>
<feature type="binding site" evidence="3">
    <location>
        <position position="107"/>
    </location>
    <ligand>
        <name>substrate</name>
    </ligand>
</feature>
<dbReference type="Gene3D" id="3.20.20.100">
    <property type="entry name" value="NADP-dependent oxidoreductase domain"/>
    <property type="match status" value="1"/>
</dbReference>
<dbReference type="Pfam" id="PF00248">
    <property type="entry name" value="Aldo_ket_red"/>
    <property type="match status" value="1"/>
</dbReference>
<dbReference type="AlphaFoldDB" id="A0A4V3XJ85"/>
<dbReference type="PANTHER" id="PTHR11732">
    <property type="entry name" value="ALDO/KETO REDUCTASE"/>
    <property type="match status" value="1"/>
</dbReference>
<feature type="site" description="Lowers pKa of active site Tyr" evidence="4">
    <location>
        <position position="76"/>
    </location>
</feature>
<dbReference type="InterPro" id="IPR036812">
    <property type="entry name" value="NAD(P)_OxRdtase_dom_sf"/>
</dbReference>
<proteinExistence type="predicted"/>
<evidence type="ECO:0000313" key="6">
    <source>
        <dbReference type="EMBL" id="THH32093.1"/>
    </source>
</evidence>
<sequence>MSSPTIKLNTGADIPIIGLGTWQSKPEEVISAVEYAIKEAGYRHIDCAWNYHNEKEVGEGIRKSGVPREEIFLTTKVWPSHYDDVAKALDTSVKNFGLDYVDLLLLHWPIALNPKGNHPIFPTRPNGSRDVILDWPLKDTWKQMEELLKSGKVKAIGVSNASELKLNEILPHATVVPAVNQLELHLYNHNPELVEFCQSRGIAVQAYSPLGSTNSPLLKDETAAAIATKYGLQVSDVLIGYLVAKNIIVLPKSVTHSRILSNIKGSLAAAKNLTKEDIEQLDAIEANGKHVRVVTPPWGCPLGFKDWI</sequence>
<feature type="domain" description="NADP-dependent oxidoreductase" evidence="5">
    <location>
        <begin position="17"/>
        <end position="285"/>
    </location>
</feature>
<dbReference type="SUPFAM" id="SSF51430">
    <property type="entry name" value="NAD(P)-linked oxidoreductase"/>
    <property type="match status" value="1"/>
</dbReference>
<evidence type="ECO:0000259" key="5">
    <source>
        <dbReference type="Pfam" id="PF00248"/>
    </source>
</evidence>
<feature type="active site" description="Proton donor" evidence="2">
    <location>
        <position position="51"/>
    </location>
</feature>
<dbReference type="InterPro" id="IPR020471">
    <property type="entry name" value="AKR"/>
</dbReference>
<organism evidence="6 7">
    <name type="scientific">Antrodiella citrinella</name>
    <dbReference type="NCBI Taxonomy" id="2447956"/>
    <lineage>
        <taxon>Eukaryota</taxon>
        <taxon>Fungi</taxon>
        <taxon>Dikarya</taxon>
        <taxon>Basidiomycota</taxon>
        <taxon>Agaricomycotina</taxon>
        <taxon>Agaricomycetes</taxon>
        <taxon>Polyporales</taxon>
        <taxon>Steccherinaceae</taxon>
        <taxon>Antrodiella</taxon>
    </lineage>
</organism>
<accession>A0A4V3XJ85</accession>
<dbReference type="FunFam" id="3.20.20.100:FF:000002">
    <property type="entry name" value="2,5-diketo-D-gluconic acid reductase A"/>
    <property type="match status" value="1"/>
</dbReference>
<evidence type="ECO:0000256" key="3">
    <source>
        <dbReference type="PIRSR" id="PIRSR000097-2"/>
    </source>
</evidence>
<comment type="caution">
    <text evidence="6">The sequence shown here is derived from an EMBL/GenBank/DDBJ whole genome shotgun (WGS) entry which is preliminary data.</text>
</comment>
<evidence type="ECO:0000313" key="7">
    <source>
        <dbReference type="Proteomes" id="UP000308730"/>
    </source>
</evidence>
<keyword evidence="1" id="KW-0560">Oxidoreductase</keyword>
<gene>
    <name evidence="6" type="ORF">EUX98_g2092</name>
</gene>
<name>A0A4V3XJ85_9APHY</name>
<evidence type="ECO:0000256" key="2">
    <source>
        <dbReference type="PIRSR" id="PIRSR000097-1"/>
    </source>
</evidence>
<dbReference type="InterPro" id="IPR023210">
    <property type="entry name" value="NADP_OxRdtase_dom"/>
</dbReference>
<dbReference type="EMBL" id="SGPM01000030">
    <property type="protein sequence ID" value="THH32093.1"/>
    <property type="molecule type" value="Genomic_DNA"/>
</dbReference>
<dbReference type="InterPro" id="IPR018170">
    <property type="entry name" value="Aldo/ket_reductase_CS"/>
</dbReference>